<dbReference type="PANTHER" id="PTHR43756">
    <property type="entry name" value="CHOLINE MONOOXYGENASE, CHLOROPLASTIC"/>
    <property type="match status" value="1"/>
</dbReference>
<name>A0A158JP57_9BURK</name>
<dbReference type="PROSITE" id="PS51296">
    <property type="entry name" value="RIESKE"/>
    <property type="match status" value="1"/>
</dbReference>
<dbReference type="Gene3D" id="2.102.10.10">
    <property type="entry name" value="Rieske [2Fe-2S] iron-sulphur domain"/>
    <property type="match status" value="1"/>
</dbReference>
<keyword evidence="8" id="KW-0520">NAD</keyword>
<keyword evidence="4" id="KW-0223">Dioxygenase</keyword>
<dbReference type="AlphaFoldDB" id="A0A158JP57"/>
<dbReference type="Proteomes" id="UP000054683">
    <property type="component" value="Unassembled WGS sequence"/>
</dbReference>
<dbReference type="SUPFAM" id="SSF50022">
    <property type="entry name" value="ISP domain"/>
    <property type="match status" value="1"/>
</dbReference>
<dbReference type="InterPro" id="IPR001663">
    <property type="entry name" value="Rng_hydr_dOase-A"/>
</dbReference>
<gene>
    <name evidence="10" type="ORF">AWB69_08369</name>
</gene>
<reference evidence="10 11" key="1">
    <citation type="submission" date="2016-01" db="EMBL/GenBank/DDBJ databases">
        <authorList>
            <person name="Oliw E.H."/>
        </authorList>
    </citation>
    <scope>NUCLEOTIDE SEQUENCE [LARGE SCALE GENOMIC DNA]</scope>
    <source>
        <strain evidence="10">LMG 27134</strain>
    </source>
</reference>
<dbReference type="Pfam" id="PF00848">
    <property type="entry name" value="Ring_hydroxyl_A"/>
    <property type="match status" value="1"/>
</dbReference>
<evidence type="ECO:0000256" key="7">
    <source>
        <dbReference type="ARBA" id="ARBA00023014"/>
    </source>
</evidence>
<dbReference type="GO" id="GO:0051213">
    <property type="term" value="F:dioxygenase activity"/>
    <property type="evidence" value="ECO:0007669"/>
    <property type="project" value="UniProtKB-KW"/>
</dbReference>
<sequence>MSMDLKIFNRDKVIMSNYSSEQLRNMVREDRVHRNMYIDPEVFEIEKEKIFKKVWLYVGHESLISNPGDYYCTTLVGQPVVLSRNVDNSVHVIFNRCGHRGAKVLNRKRGNAKLFSCMYHGWGFKPDGQLAGVPMRVDFPEKALQEPQSGMVSLPRVESYRGFVFASFNKDVEPLADYLGEARRGIDELVDRSPVGKIEFAAGCHRYHFKGNWKLQLENQADMYHPAACHASTVGPDGRQFRRRAGKEGGDAAFFTPDGEAVVAQTGVRGFLKGHSSEASLFDKEQSGGVWDDYRTLMVDAYGEERTKDILKNRRHSMTLFPSVDILIAQTSVRVIRAVAVDHTEIEVWPVRLTGAPDVISTDLVKYLNITHSAASFIQSDDLEAFERCQEGLKTEGAEWFLVAKGMGHEIDEGKGVLFGPRSSEVGQRAQHYAWRDLMGA</sequence>
<dbReference type="PROSITE" id="PS00570">
    <property type="entry name" value="RING_HYDROXYL_ALPHA"/>
    <property type="match status" value="1"/>
</dbReference>
<evidence type="ECO:0000256" key="3">
    <source>
        <dbReference type="ARBA" id="ARBA00022723"/>
    </source>
</evidence>
<evidence type="ECO:0000256" key="1">
    <source>
        <dbReference type="ARBA" id="ARBA00008751"/>
    </source>
</evidence>
<evidence type="ECO:0000259" key="9">
    <source>
        <dbReference type="PROSITE" id="PS51296"/>
    </source>
</evidence>
<evidence type="ECO:0000256" key="5">
    <source>
        <dbReference type="ARBA" id="ARBA00023002"/>
    </source>
</evidence>
<evidence type="ECO:0000256" key="4">
    <source>
        <dbReference type="ARBA" id="ARBA00022964"/>
    </source>
</evidence>
<keyword evidence="3" id="KW-0479">Metal-binding</keyword>
<dbReference type="InterPro" id="IPR017941">
    <property type="entry name" value="Rieske_2Fe-2S"/>
</dbReference>
<dbReference type="InterPro" id="IPR036922">
    <property type="entry name" value="Rieske_2Fe-2S_sf"/>
</dbReference>
<dbReference type="CDD" id="cd08879">
    <property type="entry name" value="RHO_alpha_C_AntDO-like"/>
    <property type="match status" value="1"/>
</dbReference>
<dbReference type="InterPro" id="IPR015879">
    <property type="entry name" value="Ring_hydroxy_dOase_asu_C_dom"/>
</dbReference>
<comment type="similarity">
    <text evidence="1">Belongs to the bacterial ring-hydroxylating dioxygenase alpha subunit family.</text>
</comment>
<protein>
    <submittedName>
        <fullName evidence="10">Ribosomal subunit interface protein</fullName>
    </submittedName>
</protein>
<dbReference type="SUPFAM" id="SSF55961">
    <property type="entry name" value="Bet v1-like"/>
    <property type="match status" value="1"/>
</dbReference>
<evidence type="ECO:0000313" key="10">
    <source>
        <dbReference type="EMBL" id="SAL70558.1"/>
    </source>
</evidence>
<dbReference type="PRINTS" id="PR00090">
    <property type="entry name" value="RNGDIOXGNASE"/>
</dbReference>
<keyword evidence="2" id="KW-0001">2Fe-2S</keyword>
<accession>A0A158JP57</accession>
<keyword evidence="5" id="KW-0560">Oxidoreductase</keyword>
<keyword evidence="6" id="KW-0408">Iron</keyword>
<evidence type="ECO:0000256" key="6">
    <source>
        <dbReference type="ARBA" id="ARBA00023004"/>
    </source>
</evidence>
<dbReference type="InterPro" id="IPR015881">
    <property type="entry name" value="ARHD_Rieske_2Fe_2S"/>
</dbReference>
<dbReference type="Pfam" id="PF00355">
    <property type="entry name" value="Rieske"/>
    <property type="match status" value="1"/>
</dbReference>
<dbReference type="PANTHER" id="PTHR43756:SF1">
    <property type="entry name" value="3-PHENYLPROPIONATE_CINNAMIC ACID DIOXYGENASE SUBUNIT ALPHA"/>
    <property type="match status" value="1"/>
</dbReference>
<evidence type="ECO:0000313" key="11">
    <source>
        <dbReference type="Proteomes" id="UP000054683"/>
    </source>
</evidence>
<dbReference type="GO" id="GO:0005506">
    <property type="term" value="F:iron ion binding"/>
    <property type="evidence" value="ECO:0007669"/>
    <property type="project" value="InterPro"/>
</dbReference>
<organism evidence="10 11">
    <name type="scientific">Caballeronia udeis</name>
    <dbReference type="NCBI Taxonomy" id="1232866"/>
    <lineage>
        <taxon>Bacteria</taxon>
        <taxon>Pseudomonadati</taxon>
        <taxon>Pseudomonadota</taxon>
        <taxon>Betaproteobacteria</taxon>
        <taxon>Burkholderiales</taxon>
        <taxon>Burkholderiaceae</taxon>
        <taxon>Caballeronia</taxon>
    </lineage>
</organism>
<dbReference type="Gene3D" id="3.90.380.10">
    <property type="entry name" value="Naphthalene 1,2-dioxygenase Alpha Subunit, Chain A, domain 1"/>
    <property type="match status" value="1"/>
</dbReference>
<dbReference type="GO" id="GO:0051537">
    <property type="term" value="F:2 iron, 2 sulfur cluster binding"/>
    <property type="evidence" value="ECO:0007669"/>
    <property type="project" value="UniProtKB-KW"/>
</dbReference>
<proteinExistence type="inferred from homology"/>
<feature type="domain" description="Rieske" evidence="9">
    <location>
        <begin position="55"/>
        <end position="166"/>
    </location>
</feature>
<evidence type="ECO:0000256" key="8">
    <source>
        <dbReference type="ARBA" id="ARBA00023027"/>
    </source>
</evidence>
<evidence type="ECO:0000256" key="2">
    <source>
        <dbReference type="ARBA" id="ARBA00022714"/>
    </source>
</evidence>
<dbReference type="EMBL" id="FCOK02000103">
    <property type="protein sequence ID" value="SAL70558.1"/>
    <property type="molecule type" value="Genomic_DNA"/>
</dbReference>
<keyword evidence="7" id="KW-0411">Iron-sulfur</keyword>